<protein>
    <submittedName>
        <fullName evidence="1">Uncharacterized protein</fullName>
    </submittedName>
</protein>
<sequence length="309" mass="35896">MAVDLTANLAKNESEPYVKQTLDFALLEDFDHLFRFGCLMETFEGKDPDEITKGMTEIKPGRPTVVEHRHPDDSMRKHYDKDTADIKTKMNYLTIVSGEQQTELYYKSHGFMVPDNLAKKLYAEIAEIEEQHVTQYGMLGDPRESLFEKMALLQLNEAYNYYSCAQTETDPRIRSIWESFLKMEITHVQMVNDMMNRYEKRDIRDVVRADAIEPLIVFEPNKDYVNSVLEAQIDLAPYNMEFVRMRDLPDDWATFMYQRKVNAGSVPSEDVVVPESRYANLAGASMYRKVKEEMAGRAMRELRAAPPPR</sequence>
<dbReference type="AlphaFoldDB" id="A0A0W8FJT9"/>
<name>A0A0W8FJT9_9ZZZZ</name>
<dbReference type="SUPFAM" id="SSF47240">
    <property type="entry name" value="Ferritin-like"/>
    <property type="match status" value="2"/>
</dbReference>
<comment type="caution">
    <text evidence="1">The sequence shown here is derived from an EMBL/GenBank/DDBJ whole genome shotgun (WGS) entry which is preliminary data.</text>
</comment>
<dbReference type="EMBL" id="LNQE01001095">
    <property type="protein sequence ID" value="KUG21167.1"/>
    <property type="molecule type" value="Genomic_DNA"/>
</dbReference>
<reference evidence="1" key="1">
    <citation type="journal article" date="2015" name="Proc. Natl. Acad. Sci. U.S.A.">
        <title>Networks of energetic and metabolic interactions define dynamics in microbial communities.</title>
        <authorList>
            <person name="Embree M."/>
            <person name="Liu J.K."/>
            <person name="Al-Bassam M.M."/>
            <person name="Zengler K."/>
        </authorList>
    </citation>
    <scope>NUCLEOTIDE SEQUENCE</scope>
</reference>
<dbReference type="InterPro" id="IPR009078">
    <property type="entry name" value="Ferritin-like_SF"/>
</dbReference>
<gene>
    <name evidence="1" type="ORF">ASZ90_009087</name>
</gene>
<accession>A0A0W8FJT9</accession>
<evidence type="ECO:0000313" key="1">
    <source>
        <dbReference type="EMBL" id="KUG21167.1"/>
    </source>
</evidence>
<organism evidence="1">
    <name type="scientific">hydrocarbon metagenome</name>
    <dbReference type="NCBI Taxonomy" id="938273"/>
    <lineage>
        <taxon>unclassified sequences</taxon>
        <taxon>metagenomes</taxon>
        <taxon>ecological metagenomes</taxon>
    </lineage>
</organism>
<proteinExistence type="predicted"/>